<organism evidence="3 4">
    <name type="scientific">Pseudoalteromonas ulvae</name>
    <dbReference type="NCBI Taxonomy" id="107327"/>
    <lineage>
        <taxon>Bacteria</taxon>
        <taxon>Pseudomonadati</taxon>
        <taxon>Pseudomonadota</taxon>
        <taxon>Gammaproteobacteria</taxon>
        <taxon>Alteromonadales</taxon>
        <taxon>Pseudoalteromonadaceae</taxon>
        <taxon>Pseudoalteromonas</taxon>
    </lineage>
</organism>
<dbReference type="Gene3D" id="1.10.287.470">
    <property type="entry name" value="Helix hairpin bin"/>
    <property type="match status" value="1"/>
</dbReference>
<comment type="similarity">
    <text evidence="1">Belongs to the membrane fusion protein (MFP) (TC 8.A.1) family.</text>
</comment>
<comment type="caution">
    <text evidence="3">The sequence shown here is derived from an EMBL/GenBank/DDBJ whole genome shotgun (WGS) entry which is preliminary data.</text>
</comment>
<dbReference type="PANTHER" id="PTHR30469">
    <property type="entry name" value="MULTIDRUG RESISTANCE PROTEIN MDTA"/>
    <property type="match status" value="1"/>
</dbReference>
<evidence type="ECO:0000313" key="4">
    <source>
        <dbReference type="Proteomes" id="UP000194841"/>
    </source>
</evidence>
<evidence type="ECO:0000259" key="2">
    <source>
        <dbReference type="Pfam" id="PF25917"/>
    </source>
</evidence>
<feature type="domain" description="Multidrug resistance protein MdtA-like barrel-sandwich hybrid" evidence="2">
    <location>
        <begin position="71"/>
        <end position="210"/>
    </location>
</feature>
<dbReference type="NCBIfam" id="TIGR01730">
    <property type="entry name" value="RND_mfp"/>
    <property type="match status" value="1"/>
</dbReference>
<dbReference type="PANTHER" id="PTHR30469:SF12">
    <property type="entry name" value="MULTIDRUG RESISTANCE PROTEIN MDTA"/>
    <property type="match status" value="1"/>
</dbReference>
<keyword evidence="4" id="KW-1185">Reference proteome</keyword>
<accession>A0A244CUB6</accession>
<dbReference type="AlphaFoldDB" id="A0A244CUB6"/>
<dbReference type="GO" id="GO:0015562">
    <property type="term" value="F:efflux transmembrane transporter activity"/>
    <property type="evidence" value="ECO:0007669"/>
    <property type="project" value="TreeGrafter"/>
</dbReference>
<evidence type="ECO:0000313" key="3">
    <source>
        <dbReference type="EMBL" id="OUL59220.1"/>
    </source>
</evidence>
<dbReference type="EMBL" id="MWPV01000001">
    <property type="protein sequence ID" value="OUL59220.1"/>
    <property type="molecule type" value="Genomic_DNA"/>
</dbReference>
<name>A0A244CUB6_PSEDV</name>
<proteinExistence type="inferred from homology"/>
<dbReference type="InterPro" id="IPR058625">
    <property type="entry name" value="MdtA-like_BSH"/>
</dbReference>
<dbReference type="Gene3D" id="2.40.30.170">
    <property type="match status" value="1"/>
</dbReference>
<dbReference type="SUPFAM" id="SSF111369">
    <property type="entry name" value="HlyD-like secretion proteins"/>
    <property type="match status" value="1"/>
</dbReference>
<dbReference type="GO" id="GO:1990281">
    <property type="term" value="C:efflux pump complex"/>
    <property type="evidence" value="ECO:0007669"/>
    <property type="project" value="TreeGrafter"/>
</dbReference>
<dbReference type="InterPro" id="IPR006143">
    <property type="entry name" value="RND_pump_MFP"/>
</dbReference>
<dbReference type="Gene3D" id="2.40.420.20">
    <property type="match status" value="1"/>
</dbReference>
<dbReference type="Gene3D" id="2.40.50.100">
    <property type="match status" value="1"/>
</dbReference>
<evidence type="ECO:0000256" key="1">
    <source>
        <dbReference type="ARBA" id="ARBA00009477"/>
    </source>
</evidence>
<protein>
    <submittedName>
        <fullName evidence="3">Efflux transporter periplasmic adaptor subunit</fullName>
    </submittedName>
</protein>
<dbReference type="Proteomes" id="UP000194841">
    <property type="component" value="Unassembled WGS sequence"/>
</dbReference>
<sequence>MNKKTLLPIGIIFVTIGLFALITSNPPSAARGKPSAAPQMTVDVLPISLQSYSVQLDSFGLVQPRTQSVLVAQASGQITKVSSQFRDGGFFEVGDVLIQLDDRDHKAEVKIAESSLLSAKQGLLEEQARVKQAVADWQRLGNGQQANALVLREPQLEAAKAKVLSAEAQLEKARLTLERTKIVAPYAGRVLKKQVDLGQVVSNNAQLATIYAVDYVEIRLPIKNKDLELIALPEQFRDVAHTPLGSSVQFRSDLVQDQTWQGRVVRTESAIDTASQQLYVVAQIDNPYQAKLNQVSPIKIGQYVTAQLQGKTLNDVMVIPNSAIYQGSYVYTVIDGVLKRKDINLRWQNANDAIVATGLAPGELLVLTPLGQVSSGTPVKINGEATAASEADEKQASRAKLEQRAKALGISVEQLMAQRKQARANKEAN</sequence>
<dbReference type="Pfam" id="PF25917">
    <property type="entry name" value="BSH_RND"/>
    <property type="match status" value="1"/>
</dbReference>
<reference evidence="3 4" key="1">
    <citation type="submission" date="2017-02" db="EMBL/GenBank/DDBJ databases">
        <title>Pseudoalteromonas ulvae TC14 Genome.</title>
        <authorList>
            <person name="Molmeret M."/>
        </authorList>
    </citation>
    <scope>NUCLEOTIDE SEQUENCE [LARGE SCALE GENOMIC DNA]</scope>
    <source>
        <strain evidence="3">TC14</strain>
    </source>
</reference>
<gene>
    <name evidence="3" type="ORF">B1199_02840</name>
</gene>
<dbReference type="RefSeq" id="WP_176365140.1">
    <property type="nucleotide sequence ID" value="NZ_MWPV01000001.1"/>
</dbReference>